<gene>
    <name evidence="1" type="ORF">LCGC14_0161280</name>
</gene>
<dbReference type="EMBL" id="LAZR01000060">
    <property type="protein sequence ID" value="KKN97158.1"/>
    <property type="molecule type" value="Genomic_DNA"/>
</dbReference>
<dbReference type="Pfam" id="PF02033">
    <property type="entry name" value="RBFA"/>
    <property type="match status" value="1"/>
</dbReference>
<sequence>MSKRIQRLNELVKREVARLLLKEIEFPKDVLVTVTRVQISTGLSQAKIYISVIPEKYFSKIFQILNKNVSFLQNKINQLLIIRKVPKITFVEEEKTREAARIEELLEKVEKNG</sequence>
<reference evidence="1" key="1">
    <citation type="journal article" date="2015" name="Nature">
        <title>Complex archaea that bridge the gap between prokaryotes and eukaryotes.</title>
        <authorList>
            <person name="Spang A."/>
            <person name="Saw J.H."/>
            <person name="Jorgensen S.L."/>
            <person name="Zaremba-Niedzwiedzka K."/>
            <person name="Martijn J."/>
            <person name="Lind A.E."/>
            <person name="van Eijk R."/>
            <person name="Schleper C."/>
            <person name="Guy L."/>
            <person name="Ettema T.J."/>
        </authorList>
    </citation>
    <scope>NUCLEOTIDE SEQUENCE</scope>
</reference>
<dbReference type="HAMAP" id="MF_00003">
    <property type="entry name" value="RbfA"/>
    <property type="match status" value="1"/>
</dbReference>
<dbReference type="AlphaFoldDB" id="A0A0F9XXN6"/>
<dbReference type="Gene3D" id="3.30.300.20">
    <property type="match status" value="1"/>
</dbReference>
<dbReference type="GO" id="GO:0006364">
    <property type="term" value="P:rRNA processing"/>
    <property type="evidence" value="ECO:0007669"/>
    <property type="project" value="InterPro"/>
</dbReference>
<name>A0A0F9XXN6_9ZZZZ</name>
<protein>
    <recommendedName>
        <fullName evidence="2">Ribosome-binding factor A</fullName>
    </recommendedName>
</protein>
<dbReference type="InterPro" id="IPR023799">
    <property type="entry name" value="RbfA_dom_sf"/>
</dbReference>
<evidence type="ECO:0008006" key="2">
    <source>
        <dbReference type="Google" id="ProtNLM"/>
    </source>
</evidence>
<evidence type="ECO:0000313" key="1">
    <source>
        <dbReference type="EMBL" id="KKN97158.1"/>
    </source>
</evidence>
<dbReference type="GO" id="GO:0005829">
    <property type="term" value="C:cytosol"/>
    <property type="evidence" value="ECO:0007669"/>
    <property type="project" value="TreeGrafter"/>
</dbReference>
<comment type="caution">
    <text evidence="1">The sequence shown here is derived from an EMBL/GenBank/DDBJ whole genome shotgun (WGS) entry which is preliminary data.</text>
</comment>
<dbReference type="PANTHER" id="PTHR33515:SF1">
    <property type="entry name" value="RIBOSOME-BINDING FACTOR A, CHLOROPLASTIC-RELATED"/>
    <property type="match status" value="1"/>
</dbReference>
<proteinExistence type="inferred from homology"/>
<dbReference type="PANTHER" id="PTHR33515">
    <property type="entry name" value="RIBOSOME-BINDING FACTOR A, CHLOROPLASTIC-RELATED"/>
    <property type="match status" value="1"/>
</dbReference>
<dbReference type="InterPro" id="IPR000238">
    <property type="entry name" value="RbfA"/>
</dbReference>
<dbReference type="NCBIfam" id="TIGR00082">
    <property type="entry name" value="rbfA"/>
    <property type="match status" value="1"/>
</dbReference>
<accession>A0A0F9XXN6</accession>
<dbReference type="GO" id="GO:0043024">
    <property type="term" value="F:ribosomal small subunit binding"/>
    <property type="evidence" value="ECO:0007669"/>
    <property type="project" value="TreeGrafter"/>
</dbReference>
<dbReference type="InterPro" id="IPR015946">
    <property type="entry name" value="KH_dom-like_a/b"/>
</dbReference>
<organism evidence="1">
    <name type="scientific">marine sediment metagenome</name>
    <dbReference type="NCBI Taxonomy" id="412755"/>
    <lineage>
        <taxon>unclassified sequences</taxon>
        <taxon>metagenomes</taxon>
        <taxon>ecological metagenomes</taxon>
    </lineage>
</organism>
<dbReference type="SUPFAM" id="SSF89919">
    <property type="entry name" value="Ribosome-binding factor A, RbfA"/>
    <property type="match status" value="1"/>
</dbReference>